<reference evidence="4" key="2">
    <citation type="submission" date="2013-10" db="EMBL/GenBank/DDBJ databases">
        <authorList>
            <person name="Aslett M."/>
        </authorList>
    </citation>
    <scope>NUCLEOTIDE SEQUENCE</scope>
    <source>
        <strain evidence="4">Houghton</strain>
    </source>
</reference>
<dbReference type="SUPFAM" id="SSF51735">
    <property type="entry name" value="NAD(P)-binding Rossmann-fold domains"/>
    <property type="match status" value="1"/>
</dbReference>
<dbReference type="Proteomes" id="UP000018050">
    <property type="component" value="Unassembled WGS sequence"/>
</dbReference>
<dbReference type="Pfam" id="PF02826">
    <property type="entry name" value="2-Hacid_dh_C"/>
    <property type="match status" value="1"/>
</dbReference>
<dbReference type="OrthoDB" id="415873at2759"/>
<dbReference type="InterPro" id="IPR036291">
    <property type="entry name" value="NAD(P)-bd_dom_sf"/>
</dbReference>
<keyword evidence="1" id="KW-0560">Oxidoreductase</keyword>
<gene>
    <name evidence="4" type="ORF">EAH_00053080</name>
</gene>
<dbReference type="EMBL" id="HG671245">
    <property type="protein sequence ID" value="CDI80571.1"/>
    <property type="molecule type" value="Genomic_DNA"/>
</dbReference>
<evidence type="ECO:0000313" key="4">
    <source>
        <dbReference type="EMBL" id="CDI80571.1"/>
    </source>
</evidence>
<protein>
    <submittedName>
        <fullName evidence="4">D-3-phosphoglycerate dehydrogenase, putative</fullName>
    </submittedName>
</protein>
<dbReference type="GeneID" id="25273378"/>
<dbReference type="RefSeq" id="XP_013249493.1">
    <property type="nucleotide sequence ID" value="XM_013394039.1"/>
</dbReference>
<dbReference type="PANTHER" id="PTHR43333:SF1">
    <property type="entry name" value="D-ISOMER SPECIFIC 2-HYDROXYACID DEHYDROGENASE NAD-BINDING DOMAIN-CONTAINING PROTEIN"/>
    <property type="match status" value="1"/>
</dbReference>
<evidence type="ECO:0000256" key="1">
    <source>
        <dbReference type="ARBA" id="ARBA00023002"/>
    </source>
</evidence>
<dbReference type="GO" id="GO:0016491">
    <property type="term" value="F:oxidoreductase activity"/>
    <property type="evidence" value="ECO:0007669"/>
    <property type="project" value="UniProtKB-KW"/>
</dbReference>
<dbReference type="SUPFAM" id="SSF52283">
    <property type="entry name" value="Formate/glycerate dehydrogenase catalytic domain-like"/>
    <property type="match status" value="1"/>
</dbReference>
<evidence type="ECO:0000259" key="3">
    <source>
        <dbReference type="Pfam" id="PF02826"/>
    </source>
</evidence>
<keyword evidence="5" id="KW-1185">Reference proteome</keyword>
<proteinExistence type="predicted"/>
<dbReference type="GO" id="GO:0051287">
    <property type="term" value="F:NAD binding"/>
    <property type="evidence" value="ECO:0007669"/>
    <property type="project" value="InterPro"/>
</dbReference>
<keyword evidence="2" id="KW-0520">NAD</keyword>
<sequence>MGKRYIIALTQASVDLSLCPEATVADSISSSPPPFGQVVLPRFVKNVRENFPDFDVLSGCSKKDFECREEEVKMAEILFIVDAPSSLLAEVIPLAPNLKWIHSYLAGVEGLCAELRRLRLPSNPSVSLSESGILVTNARGVFSSSLKEYTMAAILHFAKQIPRLQANKQNRRWERFVMGEVKGQTVGFIGYGDIAKEIASACRAFNMRCIALRRDASRKCELLDAVYGSSSGSQALETVRLHRLQPPGYGGNAELHFL</sequence>
<organism evidence="4 5">
    <name type="scientific">Eimeria acervulina</name>
    <name type="common">Coccidian parasite</name>
    <dbReference type="NCBI Taxonomy" id="5801"/>
    <lineage>
        <taxon>Eukaryota</taxon>
        <taxon>Sar</taxon>
        <taxon>Alveolata</taxon>
        <taxon>Apicomplexa</taxon>
        <taxon>Conoidasida</taxon>
        <taxon>Coccidia</taxon>
        <taxon>Eucoccidiorida</taxon>
        <taxon>Eimeriorina</taxon>
        <taxon>Eimeriidae</taxon>
        <taxon>Eimeria</taxon>
    </lineage>
</organism>
<dbReference type="PANTHER" id="PTHR43333">
    <property type="entry name" value="2-HACID_DH_C DOMAIN-CONTAINING PROTEIN"/>
    <property type="match status" value="1"/>
</dbReference>
<feature type="domain" description="D-isomer specific 2-hydroxyacid dehydrogenase NAD-binding" evidence="3">
    <location>
        <begin position="151"/>
        <end position="219"/>
    </location>
</feature>
<dbReference type="VEuPathDB" id="ToxoDB:EAH_00053080"/>
<reference evidence="4" key="1">
    <citation type="submission" date="2013-10" db="EMBL/GenBank/DDBJ databases">
        <title>Genomic analysis of the causative agents of coccidiosis in chickens.</title>
        <authorList>
            <person name="Reid A.J."/>
            <person name="Blake D."/>
            <person name="Billington K."/>
            <person name="Browne H."/>
            <person name="Dunn M."/>
            <person name="Hung S."/>
            <person name="Kawahara F."/>
            <person name="Miranda-Saavedra D."/>
            <person name="Mourier T."/>
            <person name="Nagra H."/>
            <person name="Otto T.D."/>
            <person name="Rawlings N."/>
            <person name="Sanchez A."/>
            <person name="Sanders M."/>
            <person name="Subramaniam C."/>
            <person name="Tay Y."/>
            <person name="Dear P."/>
            <person name="Doerig C."/>
            <person name="Gruber A."/>
            <person name="Parkinson J."/>
            <person name="Shirley M."/>
            <person name="Wan K.L."/>
            <person name="Berriman M."/>
            <person name="Tomley F."/>
            <person name="Pain A."/>
        </authorList>
    </citation>
    <scope>NUCLEOTIDE SEQUENCE</scope>
    <source>
        <strain evidence="4">Houghton</strain>
    </source>
</reference>
<name>U6GK31_EIMAC</name>
<evidence type="ECO:0000313" key="5">
    <source>
        <dbReference type="Proteomes" id="UP000018050"/>
    </source>
</evidence>
<dbReference type="InterPro" id="IPR006140">
    <property type="entry name" value="D-isomer_DH_NAD-bd"/>
</dbReference>
<evidence type="ECO:0000256" key="2">
    <source>
        <dbReference type="ARBA" id="ARBA00023027"/>
    </source>
</evidence>
<accession>U6GK31</accession>
<dbReference type="Gene3D" id="3.40.50.720">
    <property type="entry name" value="NAD(P)-binding Rossmann-like Domain"/>
    <property type="match status" value="2"/>
</dbReference>
<dbReference type="AlphaFoldDB" id="U6GK31"/>